<feature type="transmembrane region" description="Helical" evidence="1">
    <location>
        <begin position="291"/>
        <end position="311"/>
    </location>
</feature>
<dbReference type="EMBL" id="JACHLK010000024">
    <property type="protein sequence ID" value="MBB6563871.1"/>
    <property type="molecule type" value="Genomic_DNA"/>
</dbReference>
<dbReference type="Gene3D" id="3.30.70.270">
    <property type="match status" value="1"/>
</dbReference>
<dbReference type="NCBIfam" id="TIGR00254">
    <property type="entry name" value="GGDEF"/>
    <property type="match status" value="1"/>
</dbReference>
<evidence type="ECO:0000256" key="1">
    <source>
        <dbReference type="SAM" id="Phobius"/>
    </source>
</evidence>
<keyword evidence="1" id="KW-0812">Transmembrane</keyword>
<dbReference type="PROSITE" id="PS50887">
    <property type="entry name" value="GGDEF"/>
    <property type="match status" value="1"/>
</dbReference>
<dbReference type="Pfam" id="PF00990">
    <property type="entry name" value="GGDEF"/>
    <property type="match status" value="1"/>
</dbReference>
<keyword evidence="1" id="KW-1133">Transmembrane helix</keyword>
<evidence type="ECO:0000313" key="3">
    <source>
        <dbReference type="EMBL" id="MBB6563871.1"/>
    </source>
</evidence>
<dbReference type="InterPro" id="IPR029787">
    <property type="entry name" value="Nucleotide_cyclase"/>
</dbReference>
<dbReference type="SUPFAM" id="SSF55073">
    <property type="entry name" value="Nucleotide cyclase"/>
    <property type="match status" value="1"/>
</dbReference>
<dbReference type="Gene3D" id="3.30.450.20">
    <property type="entry name" value="PAS domain"/>
    <property type="match status" value="1"/>
</dbReference>
<feature type="domain" description="GGDEF" evidence="2">
    <location>
        <begin position="369"/>
        <end position="506"/>
    </location>
</feature>
<accession>A0A7X0PLZ9</accession>
<protein>
    <submittedName>
        <fullName evidence="3">Diguanylate cyclase (GGDEF)-like protein</fullName>
    </submittedName>
</protein>
<dbReference type="CDD" id="cd12914">
    <property type="entry name" value="PDC1_DGC_like"/>
    <property type="match status" value="1"/>
</dbReference>
<dbReference type="PANTHER" id="PTHR44757:SF2">
    <property type="entry name" value="BIOFILM ARCHITECTURE MAINTENANCE PROTEIN MBAA"/>
    <property type="match status" value="1"/>
</dbReference>
<dbReference type="SMART" id="SM00267">
    <property type="entry name" value="GGDEF"/>
    <property type="match status" value="1"/>
</dbReference>
<comment type="caution">
    <text evidence="3">The sequence shown here is derived from an EMBL/GenBank/DDBJ whole genome shotgun (WGS) entry which is preliminary data.</text>
</comment>
<dbReference type="RefSeq" id="WP_184865316.1">
    <property type="nucleotide sequence ID" value="NZ_JACHLK010000024.1"/>
</dbReference>
<keyword evidence="1" id="KW-0472">Membrane</keyword>
<dbReference type="CDD" id="cd01949">
    <property type="entry name" value="GGDEF"/>
    <property type="match status" value="1"/>
</dbReference>
<keyword evidence="4" id="KW-1185">Reference proteome</keyword>
<dbReference type="InterPro" id="IPR043128">
    <property type="entry name" value="Rev_trsase/Diguanyl_cyclase"/>
</dbReference>
<dbReference type="AlphaFoldDB" id="A0A7X0PLZ9"/>
<organism evidence="3 4">
    <name type="scientific">Acidovorax soli</name>
    <dbReference type="NCBI Taxonomy" id="592050"/>
    <lineage>
        <taxon>Bacteria</taxon>
        <taxon>Pseudomonadati</taxon>
        <taxon>Pseudomonadota</taxon>
        <taxon>Betaproteobacteria</taxon>
        <taxon>Burkholderiales</taxon>
        <taxon>Comamonadaceae</taxon>
        <taxon>Acidovorax</taxon>
    </lineage>
</organism>
<dbReference type="InterPro" id="IPR000160">
    <property type="entry name" value="GGDEF_dom"/>
</dbReference>
<dbReference type="InterPro" id="IPR052155">
    <property type="entry name" value="Biofilm_reg_signaling"/>
</dbReference>
<dbReference type="Proteomes" id="UP000575083">
    <property type="component" value="Unassembled WGS sequence"/>
</dbReference>
<sequence length="506" mass="54206">MTTKHMHERVPLLQGARARIAAGLAGLCIVLGMAWLAPLYLRLEQGLRASAQQSVNVLADDVARQLVEDLTSRQREMVLMSEMVCSHAAPDGRVLRKAMDGLRGQQAEYAWIGLTDAQGRVVAALDGLLEGADVSKRPWFAAGLRGGFVGDPHDAVLLARYLAPRPNGEPLRFLDVAAPLRDDKGAVTGVMAGHLHWDWVHRIITETVTRHRGDRPVEVFVANRKGDWLLDLDSPQKLPTVPLQALRAESGYVVAVQKLATAPPADNLGWTVVVREPHAQAHAPLHQMRRLLLVFAALLAGLVALLAWWVVGRAASPRALVGAAPMAPAWSGAELDRMAQTDRLTGLPNRGKLLVHLQQALARAQTGSAGAALLLVDLDNFGQLNQDRGQEAGDQVLILQAARLRRLEGMGAVVARAGGDKFLLLTEELDPSPATGRERAQVVAEAALAALREPCMLQGGACIVHASIGIALLGDGSATVDGLLQSAERAMRQAKQQGKDRAVLAT</sequence>
<evidence type="ECO:0000259" key="2">
    <source>
        <dbReference type="PROSITE" id="PS50887"/>
    </source>
</evidence>
<feature type="transmembrane region" description="Helical" evidence="1">
    <location>
        <begin position="20"/>
        <end position="41"/>
    </location>
</feature>
<name>A0A7X0PLZ9_9BURK</name>
<proteinExistence type="predicted"/>
<dbReference type="PANTHER" id="PTHR44757">
    <property type="entry name" value="DIGUANYLATE CYCLASE DGCP"/>
    <property type="match status" value="1"/>
</dbReference>
<gene>
    <name evidence="3" type="ORF">HNP48_006597</name>
</gene>
<evidence type="ECO:0000313" key="4">
    <source>
        <dbReference type="Proteomes" id="UP000575083"/>
    </source>
</evidence>
<reference evidence="3 4" key="1">
    <citation type="submission" date="2020-08" db="EMBL/GenBank/DDBJ databases">
        <title>Functional genomics of gut bacteria from endangered species of beetles.</title>
        <authorList>
            <person name="Carlos-Shanley C."/>
        </authorList>
    </citation>
    <scope>NUCLEOTIDE SEQUENCE [LARGE SCALE GENOMIC DNA]</scope>
    <source>
        <strain evidence="3 4">S00198</strain>
    </source>
</reference>